<comment type="caution">
    <text evidence="2">The sequence shown here is derived from an EMBL/GenBank/DDBJ whole genome shotgun (WGS) entry which is preliminary data.</text>
</comment>
<organism evidence="2 3">
    <name type="scientific">Moheibacter stercoris</name>
    <dbReference type="NCBI Taxonomy" id="1628251"/>
    <lineage>
        <taxon>Bacteria</taxon>
        <taxon>Pseudomonadati</taxon>
        <taxon>Bacteroidota</taxon>
        <taxon>Flavobacteriia</taxon>
        <taxon>Flavobacteriales</taxon>
        <taxon>Weeksellaceae</taxon>
        <taxon>Moheibacter</taxon>
    </lineage>
</organism>
<proteinExistence type="predicted"/>
<dbReference type="EMBL" id="JBEPMO010000013">
    <property type="protein sequence ID" value="MET3732505.1"/>
    <property type="molecule type" value="Genomic_DNA"/>
</dbReference>
<keyword evidence="1" id="KW-0472">Membrane</keyword>
<evidence type="ECO:0000313" key="2">
    <source>
        <dbReference type="EMBL" id="MET3732505.1"/>
    </source>
</evidence>
<keyword evidence="1" id="KW-1133">Transmembrane helix</keyword>
<dbReference type="RefSeq" id="WP_354509779.1">
    <property type="nucleotide sequence ID" value="NZ_JBEPMO010000013.1"/>
</dbReference>
<accession>A0ABV2LVC4</accession>
<feature type="transmembrane region" description="Helical" evidence="1">
    <location>
        <begin position="47"/>
        <end position="75"/>
    </location>
</feature>
<feature type="transmembrane region" description="Helical" evidence="1">
    <location>
        <begin position="14"/>
        <end position="35"/>
    </location>
</feature>
<evidence type="ECO:0000256" key="1">
    <source>
        <dbReference type="SAM" id="Phobius"/>
    </source>
</evidence>
<gene>
    <name evidence="2" type="ORF">ABID46_002094</name>
</gene>
<feature type="transmembrane region" description="Helical" evidence="1">
    <location>
        <begin position="81"/>
        <end position="103"/>
    </location>
</feature>
<keyword evidence="3" id="KW-1185">Reference proteome</keyword>
<reference evidence="2 3" key="1">
    <citation type="submission" date="2024-06" db="EMBL/GenBank/DDBJ databases">
        <title>Genomic Encyclopedia of Type Strains, Phase IV (KMG-IV): sequencing the most valuable type-strain genomes for metagenomic binning, comparative biology and taxonomic classification.</title>
        <authorList>
            <person name="Goeker M."/>
        </authorList>
    </citation>
    <scope>NUCLEOTIDE SEQUENCE [LARGE SCALE GENOMIC DNA]</scope>
    <source>
        <strain evidence="2 3">DSM 29388</strain>
    </source>
</reference>
<name>A0ABV2LVC4_9FLAO</name>
<evidence type="ECO:0000313" key="3">
    <source>
        <dbReference type="Proteomes" id="UP001549146"/>
    </source>
</evidence>
<protein>
    <recommendedName>
        <fullName evidence="4">NfeD-like C-terminal, partner-binding</fullName>
    </recommendedName>
</protein>
<evidence type="ECO:0008006" key="4">
    <source>
        <dbReference type="Google" id="ProtNLM"/>
    </source>
</evidence>
<dbReference type="Proteomes" id="UP001549146">
    <property type="component" value="Unassembled WGS sequence"/>
</dbReference>
<sequence>MLEWFSTLSILEQILWVVSIVFTVIFFYQILSTLLKRTAGKYRNSLFAFFFAFKNITAFLSMFGWVSIASIYQGFNLTTSLLIGVLGGIVLMGVMSVLFYFVYKIKESYRPEVPKIMNSTGEVISFIGAKRSSLGKIKIHIDGVQKIMEAMTDFEHDILEGTKIRVESVTSTGIFIIKPLQ</sequence>
<keyword evidence="1" id="KW-0812">Transmembrane</keyword>